<proteinExistence type="predicted"/>
<reference evidence="1 2" key="1">
    <citation type="journal article" date="2020" name="IScience">
        <title>Genome Sequencing of the Endangered Kingdonia uniflora (Circaeasteraceae, Ranunculales) Reveals Potential Mechanisms of Evolutionary Specialization.</title>
        <authorList>
            <person name="Sun Y."/>
            <person name="Deng T."/>
            <person name="Zhang A."/>
            <person name="Moore M.J."/>
            <person name="Landis J.B."/>
            <person name="Lin N."/>
            <person name="Zhang H."/>
            <person name="Zhang X."/>
            <person name="Huang J."/>
            <person name="Zhang X."/>
            <person name="Sun H."/>
            <person name="Wang H."/>
        </authorList>
    </citation>
    <scope>NUCLEOTIDE SEQUENCE [LARGE SCALE GENOMIC DNA]</scope>
    <source>
        <strain evidence="1">TB1705</strain>
        <tissue evidence="1">Leaf</tissue>
    </source>
</reference>
<dbReference type="InterPro" id="IPR011990">
    <property type="entry name" value="TPR-like_helical_dom_sf"/>
</dbReference>
<comment type="caution">
    <text evidence="1">The sequence shown here is derived from an EMBL/GenBank/DDBJ whole genome shotgun (WGS) entry which is preliminary data.</text>
</comment>
<dbReference type="AlphaFoldDB" id="A0A7J7NFY8"/>
<dbReference type="Proteomes" id="UP000541444">
    <property type="component" value="Unassembled WGS sequence"/>
</dbReference>
<evidence type="ECO:0000313" key="1">
    <source>
        <dbReference type="EMBL" id="KAF6165902.1"/>
    </source>
</evidence>
<organism evidence="1 2">
    <name type="scientific">Kingdonia uniflora</name>
    <dbReference type="NCBI Taxonomy" id="39325"/>
    <lineage>
        <taxon>Eukaryota</taxon>
        <taxon>Viridiplantae</taxon>
        <taxon>Streptophyta</taxon>
        <taxon>Embryophyta</taxon>
        <taxon>Tracheophyta</taxon>
        <taxon>Spermatophyta</taxon>
        <taxon>Magnoliopsida</taxon>
        <taxon>Ranunculales</taxon>
        <taxon>Circaeasteraceae</taxon>
        <taxon>Kingdonia</taxon>
    </lineage>
</organism>
<accession>A0A7J7NFY8</accession>
<gene>
    <name evidence="1" type="ORF">GIB67_012799</name>
</gene>
<name>A0A7J7NFY8_9MAGN</name>
<dbReference type="OrthoDB" id="998520at2759"/>
<sequence>MNEAGVVSDVTTHAYLVGTFEKLKKLDVVSELLKEMELEGDVLYITSYTVLLEAYARPGAMKKATCVHPNGGVYAK</sequence>
<evidence type="ECO:0008006" key="3">
    <source>
        <dbReference type="Google" id="ProtNLM"/>
    </source>
</evidence>
<dbReference type="Gene3D" id="1.25.40.10">
    <property type="entry name" value="Tetratricopeptide repeat domain"/>
    <property type="match status" value="1"/>
</dbReference>
<dbReference type="EMBL" id="JACGCM010000816">
    <property type="protein sequence ID" value="KAF6165902.1"/>
    <property type="molecule type" value="Genomic_DNA"/>
</dbReference>
<keyword evidence="2" id="KW-1185">Reference proteome</keyword>
<evidence type="ECO:0000313" key="2">
    <source>
        <dbReference type="Proteomes" id="UP000541444"/>
    </source>
</evidence>
<protein>
    <recommendedName>
        <fullName evidence="3">Pentatricopeptide repeat-containing protein</fullName>
    </recommendedName>
</protein>